<evidence type="ECO:0000313" key="11">
    <source>
        <dbReference type="EMBL" id="TKC36652.1"/>
    </source>
</evidence>
<dbReference type="SMART" id="SM00248">
    <property type="entry name" value="ANK"/>
    <property type="match status" value="2"/>
</dbReference>
<keyword evidence="6" id="KW-0472">Membrane</keyword>
<evidence type="ECO:0000256" key="6">
    <source>
        <dbReference type="ARBA" id="ARBA00023136"/>
    </source>
</evidence>
<dbReference type="GO" id="GO:0140036">
    <property type="term" value="F:ubiquitin-modified protein reader activity"/>
    <property type="evidence" value="ECO:0007669"/>
    <property type="project" value="UniProtKB-ARBA"/>
</dbReference>
<keyword evidence="5" id="KW-0967">Endosome</keyword>
<feature type="region of interest" description="Disordered" evidence="9">
    <location>
        <begin position="356"/>
        <end position="407"/>
    </location>
</feature>
<accession>A0A4U1EJW0</accession>
<evidence type="ECO:0000259" key="10">
    <source>
        <dbReference type="Pfam" id="PF11904"/>
    </source>
</evidence>
<feature type="domain" description="Ankyrin repeat" evidence="10">
    <location>
        <begin position="155"/>
        <end position="267"/>
    </location>
</feature>
<evidence type="ECO:0000256" key="9">
    <source>
        <dbReference type="SAM" id="MobiDB-lite"/>
    </source>
</evidence>
<dbReference type="FunFam" id="1.25.40.20:FF:000057">
    <property type="entry name" value="Ankyrin repeat domain-containing protein 13B"/>
    <property type="match status" value="1"/>
</dbReference>
<keyword evidence="3" id="KW-1003">Cell membrane</keyword>
<comment type="subcellular location">
    <subcellularLocation>
        <location evidence="1">Cell membrane</location>
    </subcellularLocation>
    <subcellularLocation>
        <location evidence="2">Late endosome</location>
    </subcellularLocation>
</comment>
<dbReference type="EMBL" id="RWIC01001264">
    <property type="protein sequence ID" value="TKC36652.1"/>
    <property type="molecule type" value="Genomic_DNA"/>
</dbReference>
<protein>
    <recommendedName>
        <fullName evidence="10">Ankyrin repeat domain-containing protein</fullName>
    </recommendedName>
</protein>
<feature type="region of interest" description="Disordered" evidence="9">
    <location>
        <begin position="605"/>
        <end position="681"/>
    </location>
</feature>
<dbReference type="PANTHER" id="PTHR12447">
    <property type="entry name" value="ANKYRIN REPEAT DOMAIN-CONTAINING PROTEIN 13"/>
    <property type="match status" value="1"/>
</dbReference>
<dbReference type="Pfam" id="PF12796">
    <property type="entry name" value="Ank_2"/>
    <property type="match status" value="1"/>
</dbReference>
<dbReference type="GO" id="GO:0005770">
    <property type="term" value="C:late endosome"/>
    <property type="evidence" value="ECO:0007669"/>
    <property type="project" value="UniProtKB-SubCell"/>
</dbReference>
<evidence type="ECO:0000256" key="8">
    <source>
        <dbReference type="PROSITE-ProRule" id="PRU00023"/>
    </source>
</evidence>
<evidence type="ECO:0000256" key="1">
    <source>
        <dbReference type="ARBA" id="ARBA00004236"/>
    </source>
</evidence>
<dbReference type="GO" id="GO:0002091">
    <property type="term" value="P:negative regulation of receptor internalization"/>
    <property type="evidence" value="ECO:0007669"/>
    <property type="project" value="UniProtKB-ARBA"/>
</dbReference>
<comment type="caution">
    <text evidence="11">The sequence shown here is derived from an EMBL/GenBank/DDBJ whole genome shotgun (WGS) entry which is preliminary data.</text>
</comment>
<keyword evidence="4" id="KW-0677">Repeat</keyword>
<feature type="domain" description="Ankyrin repeat" evidence="10">
    <location>
        <begin position="392"/>
        <end position="543"/>
    </location>
</feature>
<dbReference type="InterPro" id="IPR021832">
    <property type="entry name" value="ANKRD13"/>
</dbReference>
<dbReference type="SUPFAM" id="SSF48403">
    <property type="entry name" value="Ankyrin repeat"/>
    <property type="match status" value="1"/>
</dbReference>
<dbReference type="Gene3D" id="1.25.40.20">
    <property type="entry name" value="Ankyrin repeat-containing domain"/>
    <property type="match status" value="1"/>
</dbReference>
<dbReference type="InterPro" id="IPR002110">
    <property type="entry name" value="Ankyrin_rpt"/>
</dbReference>
<evidence type="ECO:0000256" key="3">
    <source>
        <dbReference type="ARBA" id="ARBA00022475"/>
    </source>
</evidence>
<sequence>MAGPGPTFPLHRLVWANRHRELEAALHSRQHDIEQEDPRGRTPLELAVSLGNLESVRVLLRHNANVGKESCQGWAVLQEAVSTGDPEMVQLVLQYRDYQRATQRLAGIPELLNKLRQAPDFYVEMKWEFTSWVPLVSKMCPSDVYRVWKRGENLRVDTSLLGFEHMTWQRGRRSFIFKGQEAGALVMEVDHDRQLVHTETLGLTLHEPEALLATMRPSEEHVASRLTSPIVSTHLDTRNVAFERNKCGIWGWRSEKMETVSGYEAKAGEASGGSWGGLGSCAGEAECGQQALSPQLPLCPPCSPGVQRHQCGAGDTHTHGAPLRSGQVEEQRGEDSIPVLPWDGPAALLPQWGEPGLGGGGWGPTGRAHWAGPGRRLPSAKPGPGATQAPVQQAASPTNPTAISPDEYFDPNFSLESRNIGRPIEMSSKVQRFKATLWLSEEHPLSLGDQVMPIIDLMAISNAHFAKLRDFITLRLPPGFPVKIEIPLFHVLNARITFGNLCGCDEPLSSVWVPAPGSAIAASASPFPCEVDPAVFEVPDGYSVLGAERSEPLRDEDDDLLQFAIQQSLLEAGTEAEQVTAYEEQLQLERHVPALGLLPSLSAHGSALPSHASPGRALQESLQMSTEPEGPGAPLRAPPSFEEQLRLALELSAREQAEWERRGRREEEDLQRTLQRSLTEL</sequence>
<dbReference type="PROSITE" id="PS50297">
    <property type="entry name" value="ANK_REP_REGION"/>
    <property type="match status" value="1"/>
</dbReference>
<feature type="region of interest" description="Disordered" evidence="9">
    <location>
        <begin position="303"/>
        <end position="335"/>
    </location>
</feature>
<dbReference type="PANTHER" id="PTHR12447:SF2">
    <property type="entry name" value="ANKYRIN REPEAT DOMAIN-CONTAINING PROTEIN 13D"/>
    <property type="match status" value="1"/>
</dbReference>
<evidence type="ECO:0000313" key="12">
    <source>
        <dbReference type="Proteomes" id="UP000308365"/>
    </source>
</evidence>
<dbReference type="GO" id="GO:0005886">
    <property type="term" value="C:plasma membrane"/>
    <property type="evidence" value="ECO:0007669"/>
    <property type="project" value="UniProtKB-SubCell"/>
</dbReference>
<dbReference type="InterPro" id="IPR036770">
    <property type="entry name" value="Ankyrin_rpt-contain_sf"/>
</dbReference>
<organism evidence="11 12">
    <name type="scientific">Monodon monoceros</name>
    <name type="common">Narwhal</name>
    <name type="synonym">Ceratodon monodon</name>
    <dbReference type="NCBI Taxonomy" id="40151"/>
    <lineage>
        <taxon>Eukaryota</taxon>
        <taxon>Metazoa</taxon>
        <taxon>Chordata</taxon>
        <taxon>Craniata</taxon>
        <taxon>Vertebrata</taxon>
        <taxon>Euteleostomi</taxon>
        <taxon>Mammalia</taxon>
        <taxon>Eutheria</taxon>
        <taxon>Laurasiatheria</taxon>
        <taxon>Artiodactyla</taxon>
        <taxon>Whippomorpha</taxon>
        <taxon>Cetacea</taxon>
        <taxon>Odontoceti</taxon>
        <taxon>Monodontidae</taxon>
        <taxon>Monodon</taxon>
    </lineage>
</organism>
<dbReference type="PROSITE" id="PS50088">
    <property type="entry name" value="ANK_REPEAT"/>
    <property type="match status" value="1"/>
</dbReference>
<dbReference type="SMART" id="SM00726">
    <property type="entry name" value="UIM"/>
    <property type="match status" value="3"/>
</dbReference>
<dbReference type="GO" id="GO:0048471">
    <property type="term" value="C:perinuclear region of cytoplasm"/>
    <property type="evidence" value="ECO:0007669"/>
    <property type="project" value="UniProtKB-ARBA"/>
</dbReference>
<dbReference type="Pfam" id="PF11904">
    <property type="entry name" value="ANKRD13_C"/>
    <property type="match status" value="2"/>
</dbReference>
<comment type="function">
    <text evidence="7">Ubiquitin-binding protein that specifically recognizes and binds 'Lys-63'-linked ubiquitin. Does not bind 'Lys-48'-linked ubiquitin. Positively regulates the internalization of ligand-activated EGFR by binding to the Ub moiety of ubiquitinated EGFR at the cell membrane.</text>
</comment>
<dbReference type="InterPro" id="IPR055285">
    <property type="entry name" value="ANKRD13_C"/>
</dbReference>
<evidence type="ECO:0000256" key="5">
    <source>
        <dbReference type="ARBA" id="ARBA00022753"/>
    </source>
</evidence>
<gene>
    <name evidence="11" type="ORF">EI555_010769</name>
</gene>
<feature type="compositionally biased region" description="Polar residues" evidence="9">
    <location>
        <begin position="389"/>
        <end position="402"/>
    </location>
</feature>
<name>A0A4U1EJW0_MONMO</name>
<dbReference type="InterPro" id="IPR003903">
    <property type="entry name" value="UIM_dom"/>
</dbReference>
<reference evidence="12" key="1">
    <citation type="journal article" date="2019" name="IScience">
        <title>Narwhal Genome Reveals Long-Term Low Genetic Diversity despite Current Large Abundance Size.</title>
        <authorList>
            <person name="Westbury M.V."/>
            <person name="Petersen B."/>
            <person name="Garde E."/>
            <person name="Heide-Jorgensen M.P."/>
            <person name="Lorenzen E.D."/>
        </authorList>
    </citation>
    <scope>NUCLEOTIDE SEQUENCE [LARGE SCALE GENOMIC DNA]</scope>
</reference>
<evidence type="ECO:0000256" key="2">
    <source>
        <dbReference type="ARBA" id="ARBA00004603"/>
    </source>
</evidence>
<feature type="compositionally biased region" description="Basic and acidic residues" evidence="9">
    <location>
        <begin position="652"/>
        <end position="671"/>
    </location>
</feature>
<feature type="repeat" description="ANK" evidence="8">
    <location>
        <begin position="39"/>
        <end position="71"/>
    </location>
</feature>
<proteinExistence type="predicted"/>
<dbReference type="PROSITE" id="PS50330">
    <property type="entry name" value="UIM"/>
    <property type="match status" value="2"/>
</dbReference>
<keyword evidence="8" id="KW-0040">ANK repeat</keyword>
<dbReference type="Proteomes" id="UP000308365">
    <property type="component" value="Unassembled WGS sequence"/>
</dbReference>
<evidence type="ECO:0000256" key="7">
    <source>
        <dbReference type="ARBA" id="ARBA00024956"/>
    </source>
</evidence>
<evidence type="ECO:0000256" key="4">
    <source>
        <dbReference type="ARBA" id="ARBA00022737"/>
    </source>
</evidence>
<dbReference type="AlphaFoldDB" id="A0A4U1EJW0"/>